<organism evidence="1 2">
    <name type="scientific">Gemmatimonas aurantiaca (strain DSM 14586 / JCM 11422 / NBRC 100505 / T-27)</name>
    <dbReference type="NCBI Taxonomy" id="379066"/>
    <lineage>
        <taxon>Bacteria</taxon>
        <taxon>Pseudomonadati</taxon>
        <taxon>Gemmatimonadota</taxon>
        <taxon>Gemmatimonadia</taxon>
        <taxon>Gemmatimonadales</taxon>
        <taxon>Gemmatimonadaceae</taxon>
        <taxon>Gemmatimonas</taxon>
    </lineage>
</organism>
<protein>
    <recommendedName>
        <fullName evidence="3">DUF411 domain-containing protein</fullName>
    </recommendedName>
</protein>
<gene>
    <name evidence="1" type="ordered locus">GAU_3774</name>
</gene>
<dbReference type="PROSITE" id="PS51318">
    <property type="entry name" value="TAT"/>
    <property type="match status" value="1"/>
</dbReference>
<dbReference type="InterPro" id="IPR006311">
    <property type="entry name" value="TAT_signal"/>
</dbReference>
<evidence type="ECO:0000313" key="1">
    <source>
        <dbReference type="EMBL" id="BAH40816.1"/>
    </source>
</evidence>
<dbReference type="STRING" id="379066.GAU_3774"/>
<dbReference type="eggNOG" id="COG3019">
    <property type="taxonomic scope" value="Bacteria"/>
</dbReference>
<evidence type="ECO:0008006" key="3">
    <source>
        <dbReference type="Google" id="ProtNLM"/>
    </source>
</evidence>
<dbReference type="AlphaFoldDB" id="C1AE89"/>
<dbReference type="KEGG" id="gau:GAU_3774"/>
<evidence type="ECO:0000313" key="2">
    <source>
        <dbReference type="Proteomes" id="UP000002209"/>
    </source>
</evidence>
<dbReference type="RefSeq" id="WP_015895583.1">
    <property type="nucleotide sequence ID" value="NC_012489.1"/>
</dbReference>
<dbReference type="HOGENOM" id="CLU_112034_0_0_0"/>
<keyword evidence="2" id="KW-1185">Reference proteome</keyword>
<reference evidence="2" key="1">
    <citation type="submission" date="2006-03" db="EMBL/GenBank/DDBJ databases">
        <title>Complete genome sequence of Gemmatimonas aurantiaca T-27 that represents a novel phylum Gemmatimonadetes.</title>
        <authorList>
            <person name="Takasaki K."/>
            <person name="Ichikawa N."/>
            <person name="Miura H."/>
            <person name="Matsushita S."/>
            <person name="Watanabe Y."/>
            <person name="Oguchi A."/>
            <person name="Ankai A."/>
            <person name="Yashiro I."/>
            <person name="Takahashi M."/>
            <person name="Terui Y."/>
            <person name="Fukui S."/>
            <person name="Yokoyama H."/>
            <person name="Tanikawa S."/>
            <person name="Hanada S."/>
            <person name="Kamagata Y."/>
            <person name="Fujita N."/>
        </authorList>
    </citation>
    <scope>NUCLEOTIDE SEQUENCE [LARGE SCALE GENOMIC DNA]</scope>
    <source>
        <strain evidence="2">T-27 / DSM 14586 / JCM 11422 / NBRC 100505</strain>
    </source>
</reference>
<accession>C1AE89</accession>
<name>C1AE89_GEMAT</name>
<dbReference type="InterPro" id="IPR007332">
    <property type="entry name" value="DUF411"/>
</dbReference>
<proteinExistence type="predicted"/>
<dbReference type="Proteomes" id="UP000002209">
    <property type="component" value="Chromosome"/>
</dbReference>
<dbReference type="EMBL" id="AP009153">
    <property type="protein sequence ID" value="BAH40816.1"/>
    <property type="molecule type" value="Genomic_DNA"/>
</dbReference>
<dbReference type="Pfam" id="PF04214">
    <property type="entry name" value="DUF411"/>
    <property type="match status" value="1"/>
</dbReference>
<sequence>MSAYLPKSDPANADASADRAQGRRAFLQRAATMVGLAAIGRTAWAQSTAQPAIKDMTVYKDPNCGCCSQWVDHVKKAGFTVTVRDTADMDSVKASFGVPNALASCHTARVGNYAIEGHVPADLIVKLLKEQPAGRGLAVPGMPVGSPGMEMGSRKDAYDVLLFDKAGKTRVYASR</sequence>